<feature type="repeat" description="TPR" evidence="3">
    <location>
        <begin position="184"/>
        <end position="217"/>
    </location>
</feature>
<gene>
    <name evidence="6" type="ORF">GCM10010102_41540</name>
</gene>
<sequence length="870" mass="93087">MGATTRQGLWDGLFERLEVARNLHARAKWSSAEADFRGLLADLETEDADELGPEERQQWTELVVRSYLGLSNPVYALYGSLDRALALCDQAAEIERASPDPRMASLVHVQRGVLHSRAGQPLRALGDLTRALREPGLVDHRDLATTFLNRGAVHSELGDFSQALRDYEAALNHAEALGHAQFVAFSLHNVGYALYTLGDLPVALDSMERAVAADPNWDDGIPELGRAEVLFESGLLADAERLLDDAASRLSHAALRLEHAEAEWFRARALLGLHRFDEARAQAARARRRFERAGQRSMAALAGVLELEAQLIEASRAPTRPDRATTRRRARQALAVAAIGDEAGPTLGYHPGHSARFVAARWFVLGSELDAARDVLSTLPRVLPRAPLTVRIQHYTAQAELAFASGNRARGVRAVRAGLSLLADHRSRLGAVESVTAAAAHGVDLTRLDVEAAARTGRPSALFDAVERGRATFAGTGRVTPPEDPEAAALLTEARGLLAKARELGPAEARERERLTRRAGRIQDEVRERSWRHAGNAGAVQRPVTTQELRSVLARHAGTSPVVANYLVIDDVVRCVRVDARGVAAYDMGPAADVTESVRRLAADFGMAANELIPAPLRAAAQASAERNLKRLDDLLLAPLRADGDLYVVGREPLLSVPWSALPSRSGLRTAVNSYVARGRTDARPSGKRRLLAAAGPGVPHGAAEARAVGEQWAGATVLTGDDAVTERVRTALATHDVVHLATHGQHDADNPLFASIDLADGPLFAHELDGTPLPGSVVILSSCEVGGSTQVLGGELLGLTSVLLRLGARAVIASVAKLSDELAARVMPRLHAHLRETDDPEAALAAALADVAQPVPLVCFSSVEGLSAD</sequence>
<feature type="domain" description="CHAT" evidence="5">
    <location>
        <begin position="627"/>
        <end position="854"/>
    </location>
</feature>
<feature type="coiled-coil region" evidence="4">
    <location>
        <begin position="243"/>
        <end position="296"/>
    </location>
</feature>
<dbReference type="InterPro" id="IPR050498">
    <property type="entry name" value="Ycf3"/>
</dbReference>
<comment type="caution">
    <text evidence="6">The sequence shown here is derived from an EMBL/GenBank/DDBJ whole genome shotgun (WGS) entry which is preliminary data.</text>
</comment>
<dbReference type="SMART" id="SM00028">
    <property type="entry name" value="TPR"/>
    <property type="match status" value="4"/>
</dbReference>
<keyword evidence="2 3" id="KW-0802">TPR repeat</keyword>
<reference evidence="6" key="2">
    <citation type="submission" date="2020-09" db="EMBL/GenBank/DDBJ databases">
        <authorList>
            <person name="Sun Q."/>
            <person name="Ohkuma M."/>
        </authorList>
    </citation>
    <scope>NUCLEOTIDE SEQUENCE</scope>
    <source>
        <strain evidence="6">JCM 3051</strain>
    </source>
</reference>
<keyword evidence="4" id="KW-0175">Coiled coil</keyword>
<evidence type="ECO:0000256" key="4">
    <source>
        <dbReference type="SAM" id="Coils"/>
    </source>
</evidence>
<keyword evidence="1" id="KW-0677">Repeat</keyword>
<dbReference type="InterPro" id="IPR019734">
    <property type="entry name" value="TPR_rpt"/>
</dbReference>
<dbReference type="SUPFAM" id="SSF48452">
    <property type="entry name" value="TPR-like"/>
    <property type="match status" value="1"/>
</dbReference>
<keyword evidence="7" id="KW-1185">Reference proteome</keyword>
<evidence type="ECO:0000259" key="5">
    <source>
        <dbReference type="Pfam" id="PF12770"/>
    </source>
</evidence>
<dbReference type="Pfam" id="PF13424">
    <property type="entry name" value="TPR_12"/>
    <property type="match status" value="1"/>
</dbReference>
<reference evidence="6" key="1">
    <citation type="journal article" date="2014" name="Int. J. Syst. Evol. Microbiol.">
        <title>Complete genome sequence of Corynebacterium casei LMG S-19264T (=DSM 44701T), isolated from a smear-ripened cheese.</title>
        <authorList>
            <consortium name="US DOE Joint Genome Institute (JGI-PGF)"/>
            <person name="Walter F."/>
            <person name="Albersmeier A."/>
            <person name="Kalinowski J."/>
            <person name="Ruckert C."/>
        </authorList>
    </citation>
    <scope>NUCLEOTIDE SEQUENCE</scope>
    <source>
        <strain evidence="6">JCM 3051</strain>
    </source>
</reference>
<dbReference type="PANTHER" id="PTHR44858:SF1">
    <property type="entry name" value="UDP-N-ACETYLGLUCOSAMINE--PEPTIDE N-ACETYLGLUCOSAMINYLTRANSFERASE SPINDLY-RELATED"/>
    <property type="match status" value="1"/>
</dbReference>
<dbReference type="Pfam" id="PF12770">
    <property type="entry name" value="CHAT"/>
    <property type="match status" value="1"/>
</dbReference>
<accession>A0A8H9GQA6</accession>
<dbReference type="Proteomes" id="UP000655589">
    <property type="component" value="Unassembled WGS sequence"/>
</dbReference>
<dbReference type="PROSITE" id="PS50005">
    <property type="entry name" value="TPR"/>
    <property type="match status" value="2"/>
</dbReference>
<evidence type="ECO:0000313" key="7">
    <source>
        <dbReference type="Proteomes" id="UP000655589"/>
    </source>
</evidence>
<dbReference type="InterPro" id="IPR024983">
    <property type="entry name" value="CHAT_dom"/>
</dbReference>
<proteinExistence type="predicted"/>
<feature type="repeat" description="TPR" evidence="3">
    <location>
        <begin position="144"/>
        <end position="177"/>
    </location>
</feature>
<organism evidence="6 7">
    <name type="scientific">Promicromonospora citrea</name>
    <dbReference type="NCBI Taxonomy" id="43677"/>
    <lineage>
        <taxon>Bacteria</taxon>
        <taxon>Bacillati</taxon>
        <taxon>Actinomycetota</taxon>
        <taxon>Actinomycetes</taxon>
        <taxon>Micrococcales</taxon>
        <taxon>Promicromonosporaceae</taxon>
        <taxon>Promicromonospora</taxon>
    </lineage>
</organism>
<name>A0A8H9GQA6_9MICO</name>
<dbReference type="InterPro" id="IPR011990">
    <property type="entry name" value="TPR-like_helical_dom_sf"/>
</dbReference>
<protein>
    <submittedName>
        <fullName evidence="6">CHAT domain-containing protein</fullName>
    </submittedName>
</protein>
<evidence type="ECO:0000256" key="3">
    <source>
        <dbReference type="PROSITE-ProRule" id="PRU00339"/>
    </source>
</evidence>
<evidence type="ECO:0000256" key="2">
    <source>
        <dbReference type="ARBA" id="ARBA00022803"/>
    </source>
</evidence>
<dbReference type="Gene3D" id="1.25.40.10">
    <property type="entry name" value="Tetratricopeptide repeat domain"/>
    <property type="match status" value="2"/>
</dbReference>
<dbReference type="PANTHER" id="PTHR44858">
    <property type="entry name" value="TETRATRICOPEPTIDE REPEAT PROTEIN 6"/>
    <property type="match status" value="1"/>
</dbReference>
<evidence type="ECO:0000256" key="1">
    <source>
        <dbReference type="ARBA" id="ARBA00022737"/>
    </source>
</evidence>
<dbReference type="EMBL" id="BMPT01000023">
    <property type="protein sequence ID" value="GGM41722.1"/>
    <property type="molecule type" value="Genomic_DNA"/>
</dbReference>
<dbReference type="AlphaFoldDB" id="A0A8H9GQA6"/>
<evidence type="ECO:0000313" key="6">
    <source>
        <dbReference type="EMBL" id="GGM41722.1"/>
    </source>
</evidence>